<dbReference type="InterPro" id="IPR006190">
    <property type="entry name" value="SAF_AFP_Neu5Ac"/>
</dbReference>
<dbReference type="GO" id="GO:0047444">
    <property type="term" value="F:N-acylneuraminate-9-phosphate synthase activity"/>
    <property type="evidence" value="ECO:0007669"/>
    <property type="project" value="TreeGrafter"/>
</dbReference>
<dbReference type="SUPFAM" id="SSF51269">
    <property type="entry name" value="AFP III-like domain"/>
    <property type="match status" value="1"/>
</dbReference>
<accession>A0A7X1AW39</accession>
<dbReference type="InterPro" id="IPR036732">
    <property type="entry name" value="AFP_Neu5c_C_sf"/>
</dbReference>
<dbReference type="AlphaFoldDB" id="A0A7X1AW39"/>
<dbReference type="InterPro" id="IPR013132">
    <property type="entry name" value="PseI/NeuA/B-like_N"/>
</dbReference>
<proteinExistence type="predicted"/>
<evidence type="ECO:0000259" key="1">
    <source>
        <dbReference type="PROSITE" id="PS50844"/>
    </source>
</evidence>
<evidence type="ECO:0000313" key="2">
    <source>
        <dbReference type="EMBL" id="MBC2601073.1"/>
    </source>
</evidence>
<dbReference type="Pfam" id="PF03102">
    <property type="entry name" value="NeuB"/>
    <property type="match status" value="1"/>
</dbReference>
<dbReference type="PANTHER" id="PTHR42966:SF1">
    <property type="entry name" value="SIALIC ACID SYNTHASE"/>
    <property type="match status" value="1"/>
</dbReference>
<dbReference type="InterPro" id="IPR057736">
    <property type="entry name" value="SAF_PseI/NeuA/NeuB"/>
</dbReference>
<dbReference type="Pfam" id="PF08666">
    <property type="entry name" value="SAF"/>
    <property type="match status" value="1"/>
</dbReference>
<dbReference type="InterPro" id="IPR013974">
    <property type="entry name" value="SAF"/>
</dbReference>
<dbReference type="Gene3D" id="3.90.1210.10">
    <property type="entry name" value="Antifreeze-like/N-acetylneuraminic acid synthase C-terminal domain"/>
    <property type="match status" value="1"/>
</dbReference>
<protein>
    <submittedName>
        <fullName evidence="2">N-acetylneuraminate synthase family protein</fullName>
    </submittedName>
</protein>
<dbReference type="Gene3D" id="3.20.20.70">
    <property type="entry name" value="Aldolase class I"/>
    <property type="match status" value="1"/>
</dbReference>
<comment type="caution">
    <text evidence="2">The sequence shown here is derived from an EMBL/GenBank/DDBJ whole genome shotgun (WGS) entry which is preliminary data.</text>
</comment>
<gene>
    <name evidence="2" type="ORF">H5P30_04685</name>
</gene>
<reference evidence="2 3" key="1">
    <citation type="submission" date="2020-07" db="EMBL/GenBank/DDBJ databases">
        <authorList>
            <person name="Feng X."/>
        </authorList>
    </citation>
    <scope>NUCLEOTIDE SEQUENCE [LARGE SCALE GENOMIC DNA]</scope>
    <source>
        <strain evidence="2 3">JCM14086</strain>
    </source>
</reference>
<evidence type="ECO:0000313" key="3">
    <source>
        <dbReference type="Proteomes" id="UP000525652"/>
    </source>
</evidence>
<dbReference type="PROSITE" id="PS50844">
    <property type="entry name" value="AFP_LIKE"/>
    <property type="match status" value="1"/>
</dbReference>
<name>A0A7X1AW39_9BACT</name>
<sequence>MGVHIIAEAGSNYNGSVELAKDLNTVAFDSGADSVKYQIIYPEGLYRQAKYHYGHYDISEVLRIRQEGVLSDEEWTEIFADAKQKGIPCSASAFDSKGLQLLETLNCPYLKIASSDLNNVRFLREAAAYGKTMVVSTGMSSLSDIENSVNVLSKEGIEGEKLVLLHCVSAYPSLLQDTNLSFINTLKHAFGTAVGFSDHTLSSEAACAAVTLGATWIEKHFTTDRTLSGFDHKHAAEPKVMKEYVASIRAIEASLQYQPTKIGEAENYTRQRARRGLYAARDIPAGQTITDEDILIVRPQNQMPAESIDQIVGKPISAAVKANDPIEPHHFWQSK</sequence>
<keyword evidence="3" id="KW-1185">Reference proteome</keyword>
<dbReference type="SUPFAM" id="SSF51569">
    <property type="entry name" value="Aldolase"/>
    <property type="match status" value="1"/>
</dbReference>
<dbReference type="PANTHER" id="PTHR42966">
    <property type="entry name" value="N-ACETYLNEURAMINATE SYNTHASE"/>
    <property type="match status" value="1"/>
</dbReference>
<dbReference type="Proteomes" id="UP000525652">
    <property type="component" value="Unassembled WGS sequence"/>
</dbReference>
<feature type="domain" description="AFP-like" evidence="1">
    <location>
        <begin position="276"/>
        <end position="334"/>
    </location>
</feature>
<dbReference type="GO" id="GO:0016051">
    <property type="term" value="P:carbohydrate biosynthetic process"/>
    <property type="evidence" value="ECO:0007669"/>
    <property type="project" value="InterPro"/>
</dbReference>
<dbReference type="SMART" id="SM00858">
    <property type="entry name" value="SAF"/>
    <property type="match status" value="1"/>
</dbReference>
<dbReference type="EMBL" id="JACHVA010000046">
    <property type="protein sequence ID" value="MBC2601073.1"/>
    <property type="molecule type" value="Genomic_DNA"/>
</dbReference>
<dbReference type="InterPro" id="IPR013785">
    <property type="entry name" value="Aldolase_TIM"/>
</dbReference>
<dbReference type="InterPro" id="IPR051690">
    <property type="entry name" value="PseI-like"/>
</dbReference>
<dbReference type="CDD" id="cd11615">
    <property type="entry name" value="SAF_NeuB_like"/>
    <property type="match status" value="1"/>
</dbReference>
<dbReference type="RefSeq" id="WP_185691799.1">
    <property type="nucleotide sequence ID" value="NZ_JACHVA010000046.1"/>
</dbReference>
<organism evidence="2 3">
    <name type="scientific">Puniceicoccus vermicola</name>
    <dbReference type="NCBI Taxonomy" id="388746"/>
    <lineage>
        <taxon>Bacteria</taxon>
        <taxon>Pseudomonadati</taxon>
        <taxon>Verrucomicrobiota</taxon>
        <taxon>Opitutia</taxon>
        <taxon>Puniceicoccales</taxon>
        <taxon>Puniceicoccaceae</taxon>
        <taxon>Puniceicoccus</taxon>
    </lineage>
</organism>